<name>A0A8X6QBN4_NEPPI</name>
<dbReference type="Proteomes" id="UP000887013">
    <property type="component" value="Unassembled WGS sequence"/>
</dbReference>
<comment type="caution">
    <text evidence="1">The sequence shown here is derived from an EMBL/GenBank/DDBJ whole genome shotgun (WGS) entry which is preliminary data.</text>
</comment>
<sequence length="87" mass="9996">NVTVERKGHVHLTGLLIHSVLVIMECNCGKHSTSCKYDNQGKKLCECKSGYLSKNDTCTEKKKDLMVYSIQREFKLNEVFKFYGFSL</sequence>
<evidence type="ECO:0000313" key="1">
    <source>
        <dbReference type="EMBL" id="GFU16619.1"/>
    </source>
</evidence>
<protein>
    <submittedName>
        <fullName evidence="1">Uncharacterized protein</fullName>
    </submittedName>
</protein>
<gene>
    <name evidence="1" type="primary">NCL1_32768</name>
    <name evidence="1" type="ORF">NPIL_584491</name>
</gene>
<feature type="non-terminal residue" evidence="1">
    <location>
        <position position="1"/>
    </location>
</feature>
<evidence type="ECO:0000313" key="2">
    <source>
        <dbReference type="Proteomes" id="UP000887013"/>
    </source>
</evidence>
<proteinExistence type="predicted"/>
<keyword evidence="2" id="KW-1185">Reference proteome</keyword>
<dbReference type="AlphaFoldDB" id="A0A8X6QBN4"/>
<organism evidence="1 2">
    <name type="scientific">Nephila pilipes</name>
    <name type="common">Giant wood spider</name>
    <name type="synonym">Nephila maculata</name>
    <dbReference type="NCBI Taxonomy" id="299642"/>
    <lineage>
        <taxon>Eukaryota</taxon>
        <taxon>Metazoa</taxon>
        <taxon>Ecdysozoa</taxon>
        <taxon>Arthropoda</taxon>
        <taxon>Chelicerata</taxon>
        <taxon>Arachnida</taxon>
        <taxon>Araneae</taxon>
        <taxon>Araneomorphae</taxon>
        <taxon>Entelegynae</taxon>
        <taxon>Araneoidea</taxon>
        <taxon>Nephilidae</taxon>
        <taxon>Nephila</taxon>
    </lineage>
</organism>
<reference evidence="1" key="1">
    <citation type="submission" date="2020-08" db="EMBL/GenBank/DDBJ databases">
        <title>Multicomponent nature underlies the extraordinary mechanical properties of spider dragline silk.</title>
        <authorList>
            <person name="Kono N."/>
            <person name="Nakamura H."/>
            <person name="Mori M."/>
            <person name="Yoshida Y."/>
            <person name="Ohtoshi R."/>
            <person name="Malay A.D."/>
            <person name="Moran D.A.P."/>
            <person name="Tomita M."/>
            <person name="Numata K."/>
            <person name="Arakawa K."/>
        </authorList>
    </citation>
    <scope>NUCLEOTIDE SEQUENCE</scope>
</reference>
<dbReference type="OrthoDB" id="9984778at2759"/>
<accession>A0A8X6QBN4</accession>
<dbReference type="EMBL" id="BMAW01126407">
    <property type="protein sequence ID" value="GFU16619.1"/>
    <property type="molecule type" value="Genomic_DNA"/>
</dbReference>